<keyword evidence="5" id="KW-1185">Reference proteome</keyword>
<dbReference type="STRING" id="909626.AQJ91_34075"/>
<evidence type="ECO:0000256" key="1">
    <source>
        <dbReference type="ARBA" id="ARBA00022450"/>
    </source>
</evidence>
<dbReference type="PROSITE" id="PS00012">
    <property type="entry name" value="PHOSPHOPANTETHEINE"/>
    <property type="match status" value="1"/>
</dbReference>
<dbReference type="PROSITE" id="PS50075">
    <property type="entry name" value="CARRIER"/>
    <property type="match status" value="1"/>
</dbReference>
<accession>A0A101UTX0</accession>
<dbReference type="Proteomes" id="UP000053260">
    <property type="component" value="Unassembled WGS sequence"/>
</dbReference>
<dbReference type="EMBL" id="LMXB01000083">
    <property type="protein sequence ID" value="KUO16795.1"/>
    <property type="molecule type" value="Genomic_DNA"/>
</dbReference>
<dbReference type="PANTHER" id="PTHR44845">
    <property type="entry name" value="CARRIER DOMAIN-CONTAINING PROTEIN"/>
    <property type="match status" value="1"/>
</dbReference>
<dbReference type="Pfam" id="PF00550">
    <property type="entry name" value="PP-binding"/>
    <property type="match status" value="1"/>
</dbReference>
<dbReference type="Gene3D" id="1.10.1200.10">
    <property type="entry name" value="ACP-like"/>
    <property type="match status" value="1"/>
</dbReference>
<protein>
    <recommendedName>
        <fullName evidence="3">Carrier domain-containing protein</fullName>
    </recommendedName>
</protein>
<organism evidence="4 5">
    <name type="scientific">Streptomyces dysideae</name>
    <dbReference type="NCBI Taxonomy" id="909626"/>
    <lineage>
        <taxon>Bacteria</taxon>
        <taxon>Bacillati</taxon>
        <taxon>Actinomycetota</taxon>
        <taxon>Actinomycetes</taxon>
        <taxon>Kitasatosporales</taxon>
        <taxon>Streptomycetaceae</taxon>
        <taxon>Streptomyces</taxon>
    </lineage>
</organism>
<dbReference type="PANTHER" id="PTHR44845:SF1">
    <property type="entry name" value="L-2-AMINOADIPATE REDUCTASE"/>
    <property type="match status" value="1"/>
</dbReference>
<dbReference type="InterPro" id="IPR006162">
    <property type="entry name" value="Ppantetheine_attach_site"/>
</dbReference>
<gene>
    <name evidence="4" type="ORF">AQJ91_34075</name>
</gene>
<dbReference type="SMART" id="SM00823">
    <property type="entry name" value="PKS_PP"/>
    <property type="match status" value="1"/>
</dbReference>
<evidence type="ECO:0000313" key="5">
    <source>
        <dbReference type="Proteomes" id="UP000053260"/>
    </source>
</evidence>
<evidence type="ECO:0000259" key="3">
    <source>
        <dbReference type="PROSITE" id="PS50075"/>
    </source>
</evidence>
<sequence>MTACSAQDIQNSCGISNMPNLTEFTELRARIADIWRDLFAEPDMRIEDSDNFFALGASSLLAMRMATAVAEQCGVPLTVLTVAENPTLAGLAEQVRELAAAEGAREVGEL</sequence>
<reference evidence="4 5" key="1">
    <citation type="submission" date="2015-10" db="EMBL/GenBank/DDBJ databases">
        <title>Draft genome sequence of Streptomyces sp. RV15, isolated from a marine sponge.</title>
        <authorList>
            <person name="Ruckert C."/>
            <person name="Abdelmohsen U.R."/>
            <person name="Winkler A."/>
            <person name="Hentschel U."/>
            <person name="Kalinowski J."/>
            <person name="Kampfer P."/>
            <person name="Glaeser S."/>
        </authorList>
    </citation>
    <scope>NUCLEOTIDE SEQUENCE [LARGE SCALE GENOMIC DNA]</scope>
    <source>
        <strain evidence="4 5">RV15</strain>
    </source>
</reference>
<dbReference type="GO" id="GO:0031177">
    <property type="term" value="F:phosphopantetheine binding"/>
    <property type="evidence" value="ECO:0007669"/>
    <property type="project" value="InterPro"/>
</dbReference>
<keyword evidence="1" id="KW-0596">Phosphopantetheine</keyword>
<evidence type="ECO:0000313" key="4">
    <source>
        <dbReference type="EMBL" id="KUO16795.1"/>
    </source>
</evidence>
<keyword evidence="2" id="KW-0597">Phosphoprotein</keyword>
<dbReference type="InterPro" id="IPR009081">
    <property type="entry name" value="PP-bd_ACP"/>
</dbReference>
<dbReference type="AlphaFoldDB" id="A0A101UTX0"/>
<dbReference type="SUPFAM" id="SSF47336">
    <property type="entry name" value="ACP-like"/>
    <property type="match status" value="1"/>
</dbReference>
<dbReference type="GO" id="GO:0017000">
    <property type="term" value="P:antibiotic biosynthetic process"/>
    <property type="evidence" value="ECO:0007669"/>
    <property type="project" value="UniProtKB-ARBA"/>
</dbReference>
<comment type="caution">
    <text evidence="4">The sequence shown here is derived from an EMBL/GenBank/DDBJ whole genome shotgun (WGS) entry which is preliminary data.</text>
</comment>
<feature type="domain" description="Carrier" evidence="3">
    <location>
        <begin position="22"/>
        <end position="99"/>
    </location>
</feature>
<proteinExistence type="predicted"/>
<dbReference type="RefSeq" id="WP_067029330.1">
    <property type="nucleotide sequence ID" value="NZ_KQ949102.1"/>
</dbReference>
<dbReference type="InterPro" id="IPR020806">
    <property type="entry name" value="PKS_PP-bd"/>
</dbReference>
<dbReference type="InterPro" id="IPR036736">
    <property type="entry name" value="ACP-like_sf"/>
</dbReference>
<evidence type="ECO:0000256" key="2">
    <source>
        <dbReference type="ARBA" id="ARBA00022553"/>
    </source>
</evidence>
<name>A0A101UTX0_9ACTN</name>
<dbReference type="OrthoDB" id="2085352at2"/>